<dbReference type="EMBL" id="BRVS01000012">
    <property type="protein sequence ID" value="GLB68008.1"/>
    <property type="molecule type" value="Genomic_DNA"/>
</dbReference>
<dbReference type="PANTHER" id="PTHR30007:SF1">
    <property type="entry name" value="BLR1914 PROTEIN"/>
    <property type="match status" value="1"/>
</dbReference>
<evidence type="ECO:0000256" key="1">
    <source>
        <dbReference type="SAM" id="MobiDB-lite"/>
    </source>
</evidence>
<reference evidence="3 4" key="1">
    <citation type="journal article" date="2023" name="Int. J. Syst. Evol. Microbiol.">
        <title>Arthrobacter mangrovi sp. nov., an actinobacterium isolated from the rhizosphere of a mangrove.</title>
        <authorList>
            <person name="Hamada M."/>
            <person name="Saitou S."/>
            <person name="Enomoto N."/>
            <person name="Nanri K."/>
            <person name="Hidaka K."/>
            <person name="Miura T."/>
            <person name="Tamura T."/>
        </authorList>
    </citation>
    <scope>NUCLEOTIDE SEQUENCE [LARGE SCALE GENOMIC DNA]</scope>
    <source>
        <strain evidence="3 4">NBRC 112813</strain>
    </source>
</reference>
<accession>A0ABQ5MVP2</accession>
<sequence>MPQGDAGNYRKLFEEPDDHAVGRSRGGLSTKIHHACDGKGRPLAFIIGPGQGSDSRMFPVVLDAISVPRAGSGRARNRPDAVLGDKAYSSRANRNLLRMKRIRAVIPEPRDQIANRRRKGSRGGRPVDFDPEAYKGRAVVEQSFNLFKQWHGIATRYDKLALTYRAGVALYACLIWLRQ</sequence>
<dbReference type="NCBIfam" id="NF033580">
    <property type="entry name" value="transpos_IS5_3"/>
    <property type="match status" value="1"/>
</dbReference>
<comment type="caution">
    <text evidence="3">The sequence shown here is derived from an EMBL/GenBank/DDBJ whole genome shotgun (WGS) entry which is preliminary data.</text>
</comment>
<dbReference type="PANTHER" id="PTHR30007">
    <property type="entry name" value="PHP DOMAIN PROTEIN"/>
    <property type="match status" value="1"/>
</dbReference>
<dbReference type="Pfam" id="PF01609">
    <property type="entry name" value="DDE_Tnp_1"/>
    <property type="match status" value="1"/>
</dbReference>
<evidence type="ECO:0000313" key="3">
    <source>
        <dbReference type="EMBL" id="GLB68008.1"/>
    </source>
</evidence>
<organism evidence="3 4">
    <name type="scientific">Arthrobacter mangrovi</name>
    <dbReference type="NCBI Taxonomy" id="2966350"/>
    <lineage>
        <taxon>Bacteria</taxon>
        <taxon>Bacillati</taxon>
        <taxon>Actinomycetota</taxon>
        <taxon>Actinomycetes</taxon>
        <taxon>Micrococcales</taxon>
        <taxon>Micrococcaceae</taxon>
        <taxon>Arthrobacter</taxon>
    </lineage>
</organism>
<feature type="domain" description="Transposase IS4-like" evidence="2">
    <location>
        <begin position="19"/>
        <end position="174"/>
    </location>
</feature>
<feature type="compositionally biased region" description="Basic and acidic residues" evidence="1">
    <location>
        <begin position="11"/>
        <end position="21"/>
    </location>
</feature>
<name>A0ABQ5MVP2_9MICC</name>
<dbReference type="Proteomes" id="UP001209654">
    <property type="component" value="Unassembled WGS sequence"/>
</dbReference>
<gene>
    <name evidence="3" type="ORF">AHIS1636_24500</name>
</gene>
<proteinExistence type="predicted"/>
<protein>
    <recommendedName>
        <fullName evidence="2">Transposase IS4-like domain-containing protein</fullName>
    </recommendedName>
</protein>
<keyword evidence="4" id="KW-1185">Reference proteome</keyword>
<dbReference type="InterPro" id="IPR002559">
    <property type="entry name" value="Transposase_11"/>
</dbReference>
<evidence type="ECO:0000259" key="2">
    <source>
        <dbReference type="Pfam" id="PF01609"/>
    </source>
</evidence>
<evidence type="ECO:0000313" key="4">
    <source>
        <dbReference type="Proteomes" id="UP001209654"/>
    </source>
</evidence>
<feature type="region of interest" description="Disordered" evidence="1">
    <location>
        <begin position="1"/>
        <end position="26"/>
    </location>
</feature>